<dbReference type="RefSeq" id="WP_043403929.1">
    <property type="nucleotide sequence ID" value="NZ_CP092427.2"/>
</dbReference>
<name>A0ABY3UH74_9MYCO</name>
<dbReference type="PROSITE" id="PS51257">
    <property type="entry name" value="PROKAR_LIPOPROTEIN"/>
    <property type="match status" value="1"/>
</dbReference>
<dbReference type="PANTHER" id="PTHR43265:SF1">
    <property type="entry name" value="ESTERASE ESTD"/>
    <property type="match status" value="1"/>
</dbReference>
<sequence length="332" mass="34742">MRSLLALLLGLVVLTAAGCSSSPPPSAPAWVDEEVSFTADGLTLYGTYRHRSTDDRAPAALLISESGNTDRNGDNQVAGPIGNMRQLAELLSDRGVATLRYDKVGTGKTGIGPYASHPDDVVSGVYTSGARAALRFLAGRPGTDPDRLSVYALGEGTIHALTLAGDTGPDAPKVHSLGLFQPLPGRYLDIITDRVKADGKPETVAAWTAAVQQIRTQGTVPDKLPDGLNAIVNAGNLKAVVDADRIDPLALAARVPAGTPVLLTCSDADNQARCANVRPLIDALSRTALTVVELKGVNHVLRDDPTDSIANYANKDPLSPQLVSALDTFVTK</sequence>
<protein>
    <recommendedName>
        <fullName evidence="3">Secreted protein</fullName>
    </recommendedName>
</protein>
<evidence type="ECO:0000313" key="2">
    <source>
        <dbReference type="Proteomes" id="UP001055159"/>
    </source>
</evidence>
<dbReference type="PANTHER" id="PTHR43265">
    <property type="entry name" value="ESTERASE ESTD"/>
    <property type="match status" value="1"/>
</dbReference>
<evidence type="ECO:0000313" key="1">
    <source>
        <dbReference type="EMBL" id="ULP37022.1"/>
    </source>
</evidence>
<organism evidence="1 2">
    <name type="scientific">Mycolicibacterium rufum</name>
    <dbReference type="NCBI Taxonomy" id="318424"/>
    <lineage>
        <taxon>Bacteria</taxon>
        <taxon>Bacillati</taxon>
        <taxon>Actinomycetota</taxon>
        <taxon>Actinomycetes</taxon>
        <taxon>Mycobacteriales</taxon>
        <taxon>Mycobacteriaceae</taxon>
        <taxon>Mycolicibacterium</taxon>
    </lineage>
</organism>
<accession>A0ABY3UH74</accession>
<reference evidence="1" key="1">
    <citation type="submission" date="2022-08" db="EMBL/GenBank/DDBJ databases">
        <title>Whole genome sequencing of non-tuberculosis mycobacteria type-strains.</title>
        <authorList>
            <person name="Igarashi Y."/>
            <person name="Osugi A."/>
            <person name="Mitarai S."/>
        </authorList>
    </citation>
    <scope>NUCLEOTIDE SEQUENCE</scope>
    <source>
        <strain evidence="1">JCM 16372</strain>
    </source>
</reference>
<dbReference type="SUPFAM" id="SSF53474">
    <property type="entry name" value="alpha/beta-Hydrolases"/>
    <property type="match status" value="1"/>
</dbReference>
<dbReference type="Proteomes" id="UP001055159">
    <property type="component" value="Chromosome"/>
</dbReference>
<dbReference type="InterPro" id="IPR053145">
    <property type="entry name" value="AB_hydrolase_Est10"/>
</dbReference>
<evidence type="ECO:0008006" key="3">
    <source>
        <dbReference type="Google" id="ProtNLM"/>
    </source>
</evidence>
<dbReference type="InterPro" id="IPR029058">
    <property type="entry name" value="AB_hydrolase_fold"/>
</dbReference>
<dbReference type="EMBL" id="CP092427">
    <property type="protein sequence ID" value="ULP37022.1"/>
    <property type="molecule type" value="Genomic_DNA"/>
</dbReference>
<dbReference type="Gene3D" id="3.40.50.1820">
    <property type="entry name" value="alpha/beta hydrolase"/>
    <property type="match status" value="1"/>
</dbReference>
<proteinExistence type="predicted"/>
<keyword evidence="2" id="KW-1185">Reference proteome</keyword>
<gene>
    <name evidence="1" type="ORF">MJO55_00750</name>
</gene>